<reference evidence="2" key="2">
    <citation type="submission" date="2015-01" db="EMBL/GenBank/DDBJ databases">
        <title>Evolutionary Origins and Diversification of the Mycorrhizal Mutualists.</title>
        <authorList>
            <consortium name="DOE Joint Genome Institute"/>
            <consortium name="Mycorrhizal Genomics Consortium"/>
            <person name="Kohler A."/>
            <person name="Kuo A."/>
            <person name="Nagy L.G."/>
            <person name="Floudas D."/>
            <person name="Copeland A."/>
            <person name="Barry K.W."/>
            <person name="Cichocki N."/>
            <person name="Veneault-Fourrey C."/>
            <person name="LaButti K."/>
            <person name="Lindquist E.A."/>
            <person name="Lipzen A."/>
            <person name="Lundell T."/>
            <person name="Morin E."/>
            <person name="Murat C."/>
            <person name="Riley R."/>
            <person name="Ohm R."/>
            <person name="Sun H."/>
            <person name="Tunlid A."/>
            <person name="Henrissat B."/>
            <person name="Grigoriev I.V."/>
            <person name="Hibbett D.S."/>
            <person name="Martin F."/>
        </authorList>
    </citation>
    <scope>NUCLEOTIDE SEQUENCE [LARGE SCALE GENOMIC DNA]</scope>
    <source>
        <strain evidence="2">Ve08.2h10</strain>
    </source>
</reference>
<sequence length="111" mass="12818">MSQVSTSPHLIPLWEVPSSQPWALEYLRSHVPFRSLMPYSHLIVTDIPIRGDVAQKARDPLRCHSPAVTLLRIPVARHRLKPKRCQTAVRPLPRFSIPATRRPYTQISRHM</sequence>
<protein>
    <submittedName>
        <fullName evidence="1">Uncharacterized protein</fullName>
    </submittedName>
</protein>
<proteinExistence type="predicted"/>
<evidence type="ECO:0000313" key="2">
    <source>
        <dbReference type="Proteomes" id="UP000054538"/>
    </source>
</evidence>
<name>A0A0D0EBJ2_9AGAM</name>
<accession>A0A0D0EBJ2</accession>
<evidence type="ECO:0000313" key="1">
    <source>
        <dbReference type="EMBL" id="KIK97715.1"/>
    </source>
</evidence>
<reference evidence="1 2" key="1">
    <citation type="submission" date="2014-04" db="EMBL/GenBank/DDBJ databases">
        <authorList>
            <consortium name="DOE Joint Genome Institute"/>
            <person name="Kuo A."/>
            <person name="Kohler A."/>
            <person name="Jargeat P."/>
            <person name="Nagy L.G."/>
            <person name="Floudas D."/>
            <person name="Copeland A."/>
            <person name="Barry K.W."/>
            <person name="Cichocki N."/>
            <person name="Veneault-Fourrey C."/>
            <person name="LaButti K."/>
            <person name="Lindquist E.A."/>
            <person name="Lipzen A."/>
            <person name="Lundell T."/>
            <person name="Morin E."/>
            <person name="Murat C."/>
            <person name="Sun H."/>
            <person name="Tunlid A."/>
            <person name="Henrissat B."/>
            <person name="Grigoriev I.V."/>
            <person name="Hibbett D.S."/>
            <person name="Martin F."/>
            <person name="Nordberg H.P."/>
            <person name="Cantor M.N."/>
            <person name="Hua S.X."/>
        </authorList>
    </citation>
    <scope>NUCLEOTIDE SEQUENCE [LARGE SCALE GENOMIC DNA]</scope>
    <source>
        <strain evidence="1 2">Ve08.2h10</strain>
    </source>
</reference>
<dbReference type="InParanoid" id="A0A0D0EBJ2"/>
<organism evidence="1 2">
    <name type="scientific">Paxillus rubicundulus Ve08.2h10</name>
    <dbReference type="NCBI Taxonomy" id="930991"/>
    <lineage>
        <taxon>Eukaryota</taxon>
        <taxon>Fungi</taxon>
        <taxon>Dikarya</taxon>
        <taxon>Basidiomycota</taxon>
        <taxon>Agaricomycotina</taxon>
        <taxon>Agaricomycetes</taxon>
        <taxon>Agaricomycetidae</taxon>
        <taxon>Boletales</taxon>
        <taxon>Paxilineae</taxon>
        <taxon>Paxillaceae</taxon>
        <taxon>Paxillus</taxon>
    </lineage>
</organism>
<dbReference type="AlphaFoldDB" id="A0A0D0EBJ2"/>
<gene>
    <name evidence="1" type="ORF">PAXRUDRAFT_10006</name>
</gene>
<dbReference type="Proteomes" id="UP000054538">
    <property type="component" value="Unassembled WGS sequence"/>
</dbReference>
<keyword evidence="2" id="KW-1185">Reference proteome</keyword>
<dbReference type="EMBL" id="KN824923">
    <property type="protein sequence ID" value="KIK97715.1"/>
    <property type="molecule type" value="Genomic_DNA"/>
</dbReference>
<dbReference type="HOGENOM" id="CLU_2159182_0_0_1"/>